<name>A0A9Q1H570_HOLLE</name>
<evidence type="ECO:0000313" key="3">
    <source>
        <dbReference type="Proteomes" id="UP001152320"/>
    </source>
</evidence>
<dbReference type="Gene3D" id="3.40.720.10">
    <property type="entry name" value="Alkaline Phosphatase, subunit A"/>
    <property type="match status" value="1"/>
</dbReference>
<protein>
    <submittedName>
        <fullName evidence="2">Ectonucleotide pyrophosphatase/phosphodiesterase family member 7</fullName>
    </submittedName>
</protein>
<keyword evidence="1" id="KW-0732">Signal</keyword>
<sequence>MHHCAIIMGRGKISKISFIAALILCLVDTAAAVEKPKLILFLIDGLRWDRYDLNLPNLMTVEENGVKAQWMNGVFLTQSSPSMYSIATGLYPESHGVIHNLYFDPVTKNRTYSYSEALNITEWFDTGVEPIWVTAIQAGLKVGNIMYPGAQKPVKGVLPDKVVPSVPYYWLNYAMRDRIDDTVSWLSDEDFDLVLLYFDEPDETLHNYGIGDPRSISKLEEVDENVGYLFQRLEEAGISGVTDVIMVSDHGHINNELSKKVSLYDYIEPDDVDFIIADYGPIFQLQAVDGKEEEVYQALKTAHPAMYVYKKEEFPERLHYGNHPRNLPIIGFVDPGWHLHTVFNTDNVLASDHGYDNQWMVMKSSFYAQGKTFKKGFLSEPIESVDVYNLMCDILNLTPAPNNGTRARYQNMLSLATSVKPSMLTLVVVALKVTLYWL</sequence>
<dbReference type="InterPro" id="IPR002591">
    <property type="entry name" value="Phosphodiest/P_Trfase"/>
</dbReference>
<dbReference type="Pfam" id="PF01663">
    <property type="entry name" value="Phosphodiest"/>
    <property type="match status" value="1"/>
</dbReference>
<comment type="caution">
    <text evidence="2">The sequence shown here is derived from an EMBL/GenBank/DDBJ whole genome shotgun (WGS) entry which is preliminary data.</text>
</comment>
<reference evidence="2" key="1">
    <citation type="submission" date="2021-10" db="EMBL/GenBank/DDBJ databases">
        <title>Tropical sea cucumber genome reveals ecological adaptation and Cuvierian tubules defense mechanism.</title>
        <authorList>
            <person name="Chen T."/>
        </authorList>
    </citation>
    <scope>NUCLEOTIDE SEQUENCE</scope>
    <source>
        <strain evidence="2">Nanhai2018</strain>
        <tissue evidence="2">Muscle</tissue>
    </source>
</reference>
<evidence type="ECO:0000256" key="1">
    <source>
        <dbReference type="SAM" id="SignalP"/>
    </source>
</evidence>
<feature type="signal peptide" evidence="1">
    <location>
        <begin position="1"/>
        <end position="32"/>
    </location>
</feature>
<dbReference type="SUPFAM" id="SSF53649">
    <property type="entry name" value="Alkaline phosphatase-like"/>
    <property type="match status" value="1"/>
</dbReference>
<feature type="chain" id="PRO_5040496439" evidence="1">
    <location>
        <begin position="33"/>
        <end position="438"/>
    </location>
</feature>
<dbReference type="InterPro" id="IPR017850">
    <property type="entry name" value="Alkaline_phosphatase_core_sf"/>
</dbReference>
<dbReference type="PANTHER" id="PTHR10151:SF126">
    <property type="entry name" value="ECTONUCLEOTIDE PYROPHOSPHATASE_PHOSPHODIESTERASE FAMILY MEMBER 7-LIKE"/>
    <property type="match status" value="1"/>
</dbReference>
<dbReference type="Proteomes" id="UP001152320">
    <property type="component" value="Chromosome 11"/>
</dbReference>
<dbReference type="AlphaFoldDB" id="A0A9Q1H570"/>
<dbReference type="PANTHER" id="PTHR10151">
    <property type="entry name" value="ECTONUCLEOTIDE PYROPHOSPHATASE/PHOSPHODIESTERASE"/>
    <property type="match status" value="1"/>
</dbReference>
<evidence type="ECO:0000313" key="2">
    <source>
        <dbReference type="EMBL" id="KAJ8032791.1"/>
    </source>
</evidence>
<proteinExistence type="predicted"/>
<dbReference type="OrthoDB" id="415411at2759"/>
<accession>A0A9Q1H570</accession>
<keyword evidence="3" id="KW-1185">Reference proteome</keyword>
<dbReference type="EMBL" id="JAIZAY010000011">
    <property type="protein sequence ID" value="KAJ8032791.1"/>
    <property type="molecule type" value="Genomic_DNA"/>
</dbReference>
<gene>
    <name evidence="2" type="ORF">HOLleu_22842</name>
</gene>
<dbReference type="CDD" id="cd16018">
    <property type="entry name" value="Enpp"/>
    <property type="match status" value="1"/>
</dbReference>
<dbReference type="Gene3D" id="3.30.1360.180">
    <property type="match status" value="1"/>
</dbReference>
<organism evidence="2 3">
    <name type="scientific">Holothuria leucospilota</name>
    <name type="common">Black long sea cucumber</name>
    <name type="synonym">Mertensiothuria leucospilota</name>
    <dbReference type="NCBI Taxonomy" id="206669"/>
    <lineage>
        <taxon>Eukaryota</taxon>
        <taxon>Metazoa</taxon>
        <taxon>Echinodermata</taxon>
        <taxon>Eleutherozoa</taxon>
        <taxon>Echinozoa</taxon>
        <taxon>Holothuroidea</taxon>
        <taxon>Aspidochirotacea</taxon>
        <taxon>Aspidochirotida</taxon>
        <taxon>Holothuriidae</taxon>
        <taxon>Holothuria</taxon>
    </lineage>
</organism>